<evidence type="ECO:0000256" key="1">
    <source>
        <dbReference type="SAM" id="MobiDB-lite"/>
    </source>
</evidence>
<accession>A0ABQ0YIA5</accession>
<name>A0ABQ0YIA5_9NOCA</name>
<keyword evidence="3" id="KW-1185">Reference proteome</keyword>
<dbReference type="EMBL" id="BLAH01000053">
    <property type="protein sequence ID" value="GES36227.1"/>
    <property type="molecule type" value="Genomic_DNA"/>
</dbReference>
<evidence type="ECO:0000313" key="3">
    <source>
        <dbReference type="Proteomes" id="UP000325466"/>
    </source>
</evidence>
<protein>
    <submittedName>
        <fullName evidence="2">Uncharacterized protein</fullName>
    </submittedName>
</protein>
<reference evidence="2 3" key="1">
    <citation type="journal article" date="2018" name="Biodegradation">
        <title>1,4-Dioxane degradation characteristics of Rhodococcus aetherivorans JCM 14343.</title>
        <authorList>
            <person name="Inoue D."/>
            <person name="Tsunoda T."/>
            <person name="Yamamoto N."/>
            <person name="Ike M."/>
            <person name="Sei K."/>
        </authorList>
    </citation>
    <scope>NUCLEOTIDE SEQUENCE [LARGE SCALE GENOMIC DNA]</scope>
    <source>
        <strain evidence="2 3">JCM 14343</strain>
    </source>
</reference>
<dbReference type="Proteomes" id="UP000325466">
    <property type="component" value="Unassembled WGS sequence"/>
</dbReference>
<gene>
    <name evidence="2" type="ORF">RAJCM14343_1478</name>
</gene>
<organism evidence="2 3">
    <name type="scientific">Rhodococcus aetherivorans</name>
    <dbReference type="NCBI Taxonomy" id="191292"/>
    <lineage>
        <taxon>Bacteria</taxon>
        <taxon>Bacillati</taxon>
        <taxon>Actinomycetota</taxon>
        <taxon>Actinomycetes</taxon>
        <taxon>Mycobacteriales</taxon>
        <taxon>Nocardiaceae</taxon>
        <taxon>Rhodococcus</taxon>
    </lineage>
</organism>
<feature type="region of interest" description="Disordered" evidence="1">
    <location>
        <begin position="1"/>
        <end position="23"/>
    </location>
</feature>
<evidence type="ECO:0000313" key="2">
    <source>
        <dbReference type="EMBL" id="GES36227.1"/>
    </source>
</evidence>
<comment type="caution">
    <text evidence="2">The sequence shown here is derived from an EMBL/GenBank/DDBJ whole genome shotgun (WGS) entry which is preliminary data.</text>
</comment>
<sequence>MVAIDHEQRHGSILSGHRFGSSHSGTFGSPYRPAWCADRVDRLRQIVAAQMVGWRRGGRVSGNS</sequence>
<proteinExistence type="predicted"/>
<feature type="compositionally biased region" description="Basic and acidic residues" evidence="1">
    <location>
        <begin position="1"/>
        <end position="10"/>
    </location>
</feature>